<dbReference type="STRING" id="281362.AT959_09245"/>
<dbReference type="PANTHER" id="PTHR39966:SF3">
    <property type="entry name" value="DUF438 DOMAIN-CONTAINING PROTEIN"/>
    <property type="match status" value="1"/>
</dbReference>
<protein>
    <submittedName>
        <fullName evidence="2">Hemerythrin</fullName>
    </submittedName>
</protein>
<evidence type="ECO:0000259" key="1">
    <source>
        <dbReference type="Pfam" id="PF01814"/>
    </source>
</evidence>
<dbReference type="GO" id="GO:0005886">
    <property type="term" value="C:plasma membrane"/>
    <property type="evidence" value="ECO:0007669"/>
    <property type="project" value="TreeGrafter"/>
</dbReference>
<keyword evidence="3" id="KW-1185">Reference proteome</keyword>
<dbReference type="Proteomes" id="UP000070186">
    <property type="component" value="Unassembled WGS sequence"/>
</dbReference>
<organism evidence="2 3">
    <name type="scientific">Dechloromonas denitrificans</name>
    <dbReference type="NCBI Taxonomy" id="281362"/>
    <lineage>
        <taxon>Bacteria</taxon>
        <taxon>Pseudomonadati</taxon>
        <taxon>Pseudomonadota</taxon>
        <taxon>Betaproteobacteria</taxon>
        <taxon>Rhodocyclales</taxon>
        <taxon>Azonexaceae</taxon>
        <taxon>Dechloromonas</taxon>
    </lineage>
</organism>
<dbReference type="Gene3D" id="1.20.120.520">
    <property type="entry name" value="nmb1532 protein domain like"/>
    <property type="match status" value="1"/>
</dbReference>
<dbReference type="PANTHER" id="PTHR39966">
    <property type="entry name" value="BLL2471 PROTEIN-RELATED"/>
    <property type="match status" value="1"/>
</dbReference>
<reference evidence="2 3" key="1">
    <citation type="submission" date="2015-12" db="EMBL/GenBank/DDBJ databases">
        <title>Nitrous oxide reduction kinetics distinguish bacteria harboring typical versus atypical NosZ.</title>
        <authorList>
            <person name="Yoon S."/>
            <person name="Nissen S."/>
            <person name="Park D."/>
            <person name="Sanford R.A."/>
            <person name="Loeffler F.E."/>
        </authorList>
    </citation>
    <scope>NUCLEOTIDE SEQUENCE [LARGE SCALE GENOMIC DNA]</scope>
    <source>
        <strain evidence="2 3">ATCC BAA-841</strain>
    </source>
</reference>
<dbReference type="AlphaFoldDB" id="A0A133XIX5"/>
<dbReference type="InterPro" id="IPR012312">
    <property type="entry name" value="Hemerythrin-like"/>
</dbReference>
<name>A0A133XIX5_9RHOO</name>
<sequence length="148" mass="16572">MTTIRTFMTDDHRHCDDLFAEAEQAMAKNNIEAARAAFAHFQSAILAHFAAEEKTLFPTFEAKTGMSMGPTQVMRMEHAQMRALLDEAAAALGAGNTEDYLGQAETLLIMMQQHNMKEENILYPMCDQHLTEELPAVLQHLESELSEA</sequence>
<gene>
    <name evidence="2" type="ORF">AT959_09245</name>
</gene>
<dbReference type="Pfam" id="PF01814">
    <property type="entry name" value="Hemerythrin"/>
    <property type="match status" value="1"/>
</dbReference>
<evidence type="ECO:0000313" key="2">
    <source>
        <dbReference type="EMBL" id="KXB30892.1"/>
    </source>
</evidence>
<comment type="caution">
    <text evidence="2">The sequence shown here is derived from an EMBL/GenBank/DDBJ whole genome shotgun (WGS) entry which is preliminary data.</text>
</comment>
<accession>A0A133XIX5</accession>
<proteinExistence type="predicted"/>
<evidence type="ECO:0000313" key="3">
    <source>
        <dbReference type="Proteomes" id="UP000070186"/>
    </source>
</evidence>
<dbReference type="EMBL" id="LODL01000019">
    <property type="protein sequence ID" value="KXB30892.1"/>
    <property type="molecule type" value="Genomic_DNA"/>
</dbReference>
<dbReference type="RefSeq" id="WP_066882688.1">
    <property type="nucleotide sequence ID" value="NZ_LODL01000019.1"/>
</dbReference>
<feature type="domain" description="Hemerythrin-like" evidence="1">
    <location>
        <begin position="4"/>
        <end position="126"/>
    </location>
</feature>